<dbReference type="InterPro" id="IPR011009">
    <property type="entry name" value="Kinase-like_dom_sf"/>
</dbReference>
<dbReference type="CDD" id="cd14011">
    <property type="entry name" value="PK_SCY1_like"/>
    <property type="match status" value="1"/>
</dbReference>
<dbReference type="InterPro" id="IPR016024">
    <property type="entry name" value="ARM-type_fold"/>
</dbReference>
<evidence type="ECO:0000259" key="3">
    <source>
        <dbReference type="PROSITE" id="PS50011"/>
    </source>
</evidence>
<dbReference type="SUPFAM" id="SSF56112">
    <property type="entry name" value="Protein kinase-like (PK-like)"/>
    <property type="match status" value="1"/>
</dbReference>
<dbReference type="InterPro" id="IPR011989">
    <property type="entry name" value="ARM-like"/>
</dbReference>
<accession>A0ABM1SXW7</accession>
<feature type="compositionally biased region" description="Low complexity" evidence="2">
    <location>
        <begin position="577"/>
        <end position="593"/>
    </location>
</feature>
<dbReference type="PROSITE" id="PS50011">
    <property type="entry name" value="PROTEIN_KINASE_DOM"/>
    <property type="match status" value="1"/>
</dbReference>
<dbReference type="GeneID" id="106464580"/>
<evidence type="ECO:0000313" key="4">
    <source>
        <dbReference type="Proteomes" id="UP000694941"/>
    </source>
</evidence>
<dbReference type="InterPro" id="IPR051177">
    <property type="entry name" value="CIK-Related_Protein"/>
</dbReference>
<feature type="domain" description="Protein kinase" evidence="3">
    <location>
        <begin position="28"/>
        <end position="322"/>
    </location>
</feature>
<evidence type="ECO:0000313" key="5">
    <source>
        <dbReference type="RefSeq" id="XP_022248473.1"/>
    </source>
</evidence>
<protein>
    <submittedName>
        <fullName evidence="5">SCY1-like protein 2</fullName>
    </submittedName>
</protein>
<organism evidence="4 5">
    <name type="scientific">Limulus polyphemus</name>
    <name type="common">Atlantic horseshoe crab</name>
    <dbReference type="NCBI Taxonomy" id="6850"/>
    <lineage>
        <taxon>Eukaryota</taxon>
        <taxon>Metazoa</taxon>
        <taxon>Ecdysozoa</taxon>
        <taxon>Arthropoda</taxon>
        <taxon>Chelicerata</taxon>
        <taxon>Merostomata</taxon>
        <taxon>Xiphosura</taxon>
        <taxon>Limulidae</taxon>
        <taxon>Limulus</taxon>
    </lineage>
</organism>
<sequence>MPRDSQIFSKLKPTGLSSVELNPISQQFDIGKQVGSAGPELIWKIYDAVKKSEKKEASVFIFDKRVADKLHKPKRKETITEILRFSVRQLDRFKHPKLLTLYHPIEESSDTLAFATEPVFGSLANVLGCLEDRIPQNLPITIREYSFLPIEIRYGLLQLTEGLSFLHYSCKLIHRNVCPQSIIINKRGTWKLAGLEFTEKCDETGTTNAVPCQPFTSKLPKMGQPDLDFTAPEIQNSSTCSPYSDMFSLGLLICAIFNNGRSLIEANLSSSNYSKQLDLLEQNLHELLDRVPHHLQEPLQILLNLNPRKRPNAQNFSMIKYFNDPSIHALQYLDVIQMKDSTHKSHFYHSLKGVLPNIPRKLWYQHVLPSLQSELQSPEVLAAALQPLLFIIEESTADEYQTLILPMFRSIFGMPKSVQATVTLLENLDTIMKKTSKTDIKADVLPMMYAAFDSATPQIQLAAHHALAQVADYLEENAVRKMVLPRAKQVFDNHSGTKMQANALICIEKVLDKLEKTDILDEVLPMLNKAKLQDPAILMPVVTSSSPDSNLLRVQAALPGRRHSDNTIQPPRILVAPSSPESGLSRGSSAGSLQMRRHSSASPYENHDIKYQFVAPKPILTTNLGVNSLGSRRSSRRYSATALYNSIGGGGLSSAGSSTSLLKQIGTGVQQLFSSK</sequence>
<dbReference type="Gene3D" id="1.25.10.10">
    <property type="entry name" value="Leucine-rich Repeat Variant"/>
    <property type="match status" value="1"/>
</dbReference>
<proteinExistence type="inferred from homology"/>
<dbReference type="Gene3D" id="3.30.200.20">
    <property type="entry name" value="Phosphorylase Kinase, domain 1"/>
    <property type="match status" value="1"/>
</dbReference>
<dbReference type="SUPFAM" id="SSF48371">
    <property type="entry name" value="ARM repeat"/>
    <property type="match status" value="1"/>
</dbReference>
<dbReference type="InterPro" id="IPR000719">
    <property type="entry name" value="Prot_kinase_dom"/>
</dbReference>
<name>A0ABM1SXW7_LIMPO</name>
<dbReference type="Proteomes" id="UP000694941">
    <property type="component" value="Unplaced"/>
</dbReference>
<dbReference type="Gene3D" id="1.10.510.10">
    <property type="entry name" value="Transferase(Phosphotransferase) domain 1"/>
    <property type="match status" value="1"/>
</dbReference>
<evidence type="ECO:0000256" key="1">
    <source>
        <dbReference type="ARBA" id="ARBA00038349"/>
    </source>
</evidence>
<dbReference type="SMART" id="SM00220">
    <property type="entry name" value="S_TKc"/>
    <property type="match status" value="1"/>
</dbReference>
<gene>
    <name evidence="5" type="primary">LOC106464580</name>
</gene>
<comment type="similarity">
    <text evidence="1">Belongs to the protein kinase superfamily.</text>
</comment>
<evidence type="ECO:0000256" key="2">
    <source>
        <dbReference type="SAM" id="MobiDB-lite"/>
    </source>
</evidence>
<reference evidence="5" key="1">
    <citation type="submission" date="2025-08" db="UniProtKB">
        <authorList>
            <consortium name="RefSeq"/>
        </authorList>
    </citation>
    <scope>IDENTIFICATION</scope>
    <source>
        <tissue evidence="5">Muscle</tissue>
    </source>
</reference>
<dbReference type="PANTHER" id="PTHR12984">
    <property type="entry name" value="SCY1-RELATED S/T PROTEIN KINASE-LIKE"/>
    <property type="match status" value="1"/>
</dbReference>
<keyword evidence="4" id="KW-1185">Reference proteome</keyword>
<dbReference type="Pfam" id="PF00069">
    <property type="entry name" value="Pkinase"/>
    <property type="match status" value="1"/>
</dbReference>
<dbReference type="RefSeq" id="XP_022248473.1">
    <property type="nucleotide sequence ID" value="XM_022392765.1"/>
</dbReference>
<dbReference type="PANTHER" id="PTHR12984:SF16">
    <property type="entry name" value="BLACK MATCH, ISOFORM H"/>
    <property type="match status" value="1"/>
</dbReference>
<feature type="region of interest" description="Disordered" evidence="2">
    <location>
        <begin position="562"/>
        <end position="602"/>
    </location>
</feature>